<dbReference type="Proteomes" id="UP001610334">
    <property type="component" value="Unassembled WGS sequence"/>
</dbReference>
<evidence type="ECO:0000313" key="1">
    <source>
        <dbReference type="EMBL" id="KAL2819962.1"/>
    </source>
</evidence>
<comment type="caution">
    <text evidence="1">The sequence shown here is derived from an EMBL/GenBank/DDBJ whole genome shotgun (WGS) entry which is preliminary data.</text>
</comment>
<evidence type="ECO:0000313" key="2">
    <source>
        <dbReference type="Proteomes" id="UP001610334"/>
    </source>
</evidence>
<protein>
    <submittedName>
        <fullName evidence="1">Glycosyl transferase</fullName>
    </submittedName>
</protein>
<dbReference type="PANTHER" id="PTHR10788">
    <property type="entry name" value="TREHALOSE-6-PHOSPHATE SYNTHASE"/>
    <property type="match status" value="1"/>
</dbReference>
<dbReference type="GO" id="GO:0016740">
    <property type="term" value="F:transferase activity"/>
    <property type="evidence" value="ECO:0007669"/>
    <property type="project" value="UniProtKB-KW"/>
</dbReference>
<dbReference type="Gene3D" id="3.40.50.2000">
    <property type="entry name" value="Glycogen Phosphorylase B"/>
    <property type="match status" value="2"/>
</dbReference>
<dbReference type="CDD" id="cd03788">
    <property type="entry name" value="GT20_TPS"/>
    <property type="match status" value="1"/>
</dbReference>
<dbReference type="SUPFAM" id="SSF53756">
    <property type="entry name" value="UDP-Glycosyltransferase/glycogen phosphorylase"/>
    <property type="match status" value="1"/>
</dbReference>
<keyword evidence="1" id="KW-0808">Transferase</keyword>
<dbReference type="Pfam" id="PF00982">
    <property type="entry name" value="Glyco_transf_20"/>
    <property type="match status" value="1"/>
</dbReference>
<name>A0ABR4HX51_9EURO</name>
<sequence length="482" mass="53674">MPDKKRRLIIVSNRLPLSLKKTDGGSYESSLSSGGLVTALSGISSSTNMRWFGWPGTNIEDEDERETAQKALEDKDAVGIFLDEKLAHAHYNAFSNGIAWPILHYQSGVAFDEDAWKAYQKVNSIFADTVAASVQDGDLIWVHDYHLLLFPAYLRERLDAAGKKRCPIGFTLHTPFPAEDFWRALPVQKELLRGVLACDLVGFHTDEYKRNFVECCSRGLDVEVKCDEDGGGDEIRYEGRTVHTGTFIVGIDPQKFTDGLLGSDVQARVEELEDMYKRKIVILGVDRLDYTKGLVQKLLGYEYFLSHHPDLKSKVTLIQVAIPSREDVKEYQDLEKEISQLVGKITGEHSTPDGSPIVYMHHSVSFTDLTALYRISDICLITSRRDGMNLVAAEYVACQKDRHGVLVLSELAGAAAFMGKGSITFNPSSAQQLSDAVYQAATMGSEEKKRRYAELEEFVTTNTSAKWGETFTNALSGLSTQD</sequence>
<keyword evidence="2" id="KW-1185">Reference proteome</keyword>
<organism evidence="1 2">
    <name type="scientific">Aspergillus granulosus</name>
    <dbReference type="NCBI Taxonomy" id="176169"/>
    <lineage>
        <taxon>Eukaryota</taxon>
        <taxon>Fungi</taxon>
        <taxon>Dikarya</taxon>
        <taxon>Ascomycota</taxon>
        <taxon>Pezizomycotina</taxon>
        <taxon>Eurotiomycetes</taxon>
        <taxon>Eurotiomycetidae</taxon>
        <taxon>Eurotiales</taxon>
        <taxon>Aspergillaceae</taxon>
        <taxon>Aspergillus</taxon>
        <taxon>Aspergillus subgen. Nidulantes</taxon>
    </lineage>
</organism>
<dbReference type="PANTHER" id="PTHR10788:SF75">
    <property type="entry name" value="SYNTHASE SUBUNIT OF TREHALOSE-6-PHOSPHATE SYNTHASE_PHOSPHATASE COMPLEX (EUROFUNG)"/>
    <property type="match status" value="1"/>
</dbReference>
<proteinExistence type="predicted"/>
<dbReference type="EMBL" id="JBFXLT010000008">
    <property type="protein sequence ID" value="KAL2819962.1"/>
    <property type="molecule type" value="Genomic_DNA"/>
</dbReference>
<dbReference type="InterPro" id="IPR001830">
    <property type="entry name" value="Glyco_trans_20"/>
</dbReference>
<accession>A0ABR4HX51</accession>
<reference evidence="1 2" key="1">
    <citation type="submission" date="2024-07" db="EMBL/GenBank/DDBJ databases">
        <title>Section-level genome sequencing and comparative genomics of Aspergillus sections Usti and Cavernicolus.</title>
        <authorList>
            <consortium name="Lawrence Berkeley National Laboratory"/>
            <person name="Nybo J.L."/>
            <person name="Vesth T.C."/>
            <person name="Theobald S."/>
            <person name="Frisvad J.C."/>
            <person name="Larsen T.O."/>
            <person name="Kjaerboelling I."/>
            <person name="Rothschild-Mancinelli K."/>
            <person name="Lyhne E.K."/>
            <person name="Kogle M.E."/>
            <person name="Barry K."/>
            <person name="Clum A."/>
            <person name="Na H."/>
            <person name="Ledsgaard L."/>
            <person name="Lin J."/>
            <person name="Lipzen A."/>
            <person name="Kuo A."/>
            <person name="Riley R."/>
            <person name="Mondo S."/>
            <person name="Labutti K."/>
            <person name="Haridas S."/>
            <person name="Pangalinan J."/>
            <person name="Salamov A.A."/>
            <person name="Simmons B.A."/>
            <person name="Magnuson J.K."/>
            <person name="Chen J."/>
            <person name="Drula E."/>
            <person name="Henrissat B."/>
            <person name="Wiebenga A."/>
            <person name="Lubbers R.J."/>
            <person name="Gomes A.C."/>
            <person name="Makela M.R."/>
            <person name="Stajich J."/>
            <person name="Grigoriev I.V."/>
            <person name="Mortensen U.H."/>
            <person name="De Vries R.P."/>
            <person name="Baker S.E."/>
            <person name="Andersen M.R."/>
        </authorList>
    </citation>
    <scope>NUCLEOTIDE SEQUENCE [LARGE SCALE GENOMIC DNA]</scope>
    <source>
        <strain evidence="1 2">CBS 588.65</strain>
    </source>
</reference>
<gene>
    <name evidence="1" type="ORF">BJX63DRAFT_333247</name>
</gene>